<dbReference type="EMBL" id="CP036347">
    <property type="protein sequence ID" value="QDU02369.1"/>
    <property type="molecule type" value="Genomic_DNA"/>
</dbReference>
<reference evidence="4 5" key="1">
    <citation type="submission" date="2019-02" db="EMBL/GenBank/DDBJ databases">
        <title>Deep-cultivation of Planctomycetes and their phenomic and genomic characterization uncovers novel biology.</title>
        <authorList>
            <person name="Wiegand S."/>
            <person name="Jogler M."/>
            <person name="Boedeker C."/>
            <person name="Pinto D."/>
            <person name="Vollmers J."/>
            <person name="Rivas-Marin E."/>
            <person name="Kohn T."/>
            <person name="Peeters S.H."/>
            <person name="Heuer A."/>
            <person name="Rast P."/>
            <person name="Oberbeckmann S."/>
            <person name="Bunk B."/>
            <person name="Jeske O."/>
            <person name="Meyerdierks A."/>
            <person name="Storesund J.E."/>
            <person name="Kallscheuer N."/>
            <person name="Luecker S."/>
            <person name="Lage O.M."/>
            <person name="Pohl T."/>
            <person name="Merkel B.J."/>
            <person name="Hornburger P."/>
            <person name="Mueller R.-W."/>
            <person name="Bruemmer F."/>
            <person name="Labrenz M."/>
            <person name="Spormann A.M."/>
            <person name="Op den Camp H."/>
            <person name="Overmann J."/>
            <person name="Amann R."/>
            <person name="Jetten M.S.M."/>
            <person name="Mascher T."/>
            <person name="Medema M.H."/>
            <person name="Devos D.P."/>
            <person name="Kaster A.-K."/>
            <person name="Ovreas L."/>
            <person name="Rohde M."/>
            <person name="Galperin M.Y."/>
            <person name="Jogler C."/>
        </authorList>
    </citation>
    <scope>NUCLEOTIDE SEQUENCE [LARGE SCALE GENOMIC DNA]</scope>
    <source>
        <strain evidence="2 4">HG66A1</strain>
        <strain evidence="3 5">V6</strain>
    </source>
</reference>
<dbReference type="RefSeq" id="WP_145039112.1">
    <property type="nucleotide sequence ID" value="NZ_CP036266.1"/>
</dbReference>
<evidence type="ECO:0000256" key="1">
    <source>
        <dbReference type="SAM" id="MobiDB-lite"/>
    </source>
</evidence>
<evidence type="ECO:0000313" key="5">
    <source>
        <dbReference type="Proteomes" id="UP000320722"/>
    </source>
</evidence>
<keyword evidence="4" id="KW-1185">Reference proteome</keyword>
<evidence type="ECO:0000313" key="4">
    <source>
        <dbReference type="Proteomes" id="UP000320421"/>
    </source>
</evidence>
<protein>
    <recommendedName>
        <fullName evidence="6">Lipoprotein</fullName>
    </recommendedName>
</protein>
<evidence type="ECO:0000313" key="3">
    <source>
        <dbReference type="EMBL" id="QDU02369.1"/>
    </source>
</evidence>
<accession>A0A517WAV1</accession>
<dbReference type="AlphaFoldDB" id="A0A517WAV1"/>
<name>A0A517WAV1_9PLAN</name>
<dbReference type="EMBL" id="CP036266">
    <property type="protein sequence ID" value="QDT20272.1"/>
    <property type="molecule type" value="Genomic_DNA"/>
</dbReference>
<gene>
    <name evidence="2" type="ORF">HG66A1_20570</name>
    <name evidence="3" type="ORF">V6x_20710</name>
</gene>
<evidence type="ECO:0000313" key="2">
    <source>
        <dbReference type="EMBL" id="QDT20272.1"/>
    </source>
</evidence>
<organism evidence="3 5">
    <name type="scientific">Gimesia chilikensis</name>
    <dbReference type="NCBI Taxonomy" id="2605989"/>
    <lineage>
        <taxon>Bacteria</taxon>
        <taxon>Pseudomonadati</taxon>
        <taxon>Planctomycetota</taxon>
        <taxon>Planctomycetia</taxon>
        <taxon>Planctomycetales</taxon>
        <taxon>Planctomycetaceae</taxon>
        <taxon>Gimesia</taxon>
    </lineage>
</organism>
<feature type="region of interest" description="Disordered" evidence="1">
    <location>
        <begin position="65"/>
        <end position="84"/>
    </location>
</feature>
<accession>A0A517PLM8</accession>
<sequence>MNNAQKWMRWPATLGAIVLSGCASTYHSYSGCDVDCQYCEPPPLPYTSYDNCVCHSSQVSSYLERLPHQPEAADHGDSNAESGK</sequence>
<dbReference type="Proteomes" id="UP000320722">
    <property type="component" value="Chromosome"/>
</dbReference>
<dbReference type="Proteomes" id="UP000320421">
    <property type="component" value="Chromosome"/>
</dbReference>
<dbReference type="PROSITE" id="PS51257">
    <property type="entry name" value="PROKAR_LIPOPROTEIN"/>
    <property type="match status" value="1"/>
</dbReference>
<evidence type="ECO:0008006" key="6">
    <source>
        <dbReference type="Google" id="ProtNLM"/>
    </source>
</evidence>
<proteinExistence type="predicted"/>